<dbReference type="InterPro" id="IPR036388">
    <property type="entry name" value="WH-like_DNA-bd_sf"/>
</dbReference>
<dbReference type="InterPro" id="IPR018490">
    <property type="entry name" value="cNMP-bd_dom_sf"/>
</dbReference>
<dbReference type="GO" id="GO:0003677">
    <property type="term" value="F:DNA binding"/>
    <property type="evidence" value="ECO:0007669"/>
    <property type="project" value="UniProtKB-KW"/>
</dbReference>
<evidence type="ECO:0000259" key="5">
    <source>
        <dbReference type="PROSITE" id="PS51063"/>
    </source>
</evidence>
<protein>
    <submittedName>
        <fullName evidence="6">Nitrogen fixation regulation protein FixK</fullName>
    </submittedName>
</protein>
<proteinExistence type="predicted"/>
<dbReference type="SUPFAM" id="SSF51206">
    <property type="entry name" value="cAMP-binding domain-like"/>
    <property type="match status" value="1"/>
</dbReference>
<reference evidence="7" key="1">
    <citation type="submission" date="2017-03" db="EMBL/GenBank/DDBJ databases">
        <authorList>
            <person name="Rodrigo-Torres L."/>
            <person name="Arahal R.D."/>
            <person name="Lucena T."/>
        </authorList>
    </citation>
    <scope>NUCLEOTIDE SEQUENCE [LARGE SCALE GENOMIC DNA]</scope>
    <source>
        <strain evidence="7">CECT 8370</strain>
    </source>
</reference>
<evidence type="ECO:0000256" key="1">
    <source>
        <dbReference type="ARBA" id="ARBA00023015"/>
    </source>
</evidence>
<dbReference type="PANTHER" id="PTHR24567">
    <property type="entry name" value="CRP FAMILY TRANSCRIPTIONAL REGULATORY PROTEIN"/>
    <property type="match status" value="1"/>
</dbReference>
<feature type="domain" description="HTH crp-type" evidence="5">
    <location>
        <begin position="149"/>
        <end position="217"/>
    </location>
</feature>
<keyword evidence="7" id="KW-1185">Reference proteome</keyword>
<dbReference type="Proteomes" id="UP000194012">
    <property type="component" value="Unassembled WGS sequence"/>
</dbReference>
<dbReference type="OrthoDB" id="190787at2"/>
<keyword evidence="2" id="KW-0238">DNA-binding</keyword>
<dbReference type="Pfam" id="PF00027">
    <property type="entry name" value="cNMP_binding"/>
    <property type="match status" value="1"/>
</dbReference>
<dbReference type="InterPro" id="IPR050397">
    <property type="entry name" value="Env_Response_Regulators"/>
</dbReference>
<dbReference type="SMART" id="SM00100">
    <property type="entry name" value="cNMP"/>
    <property type="match status" value="1"/>
</dbReference>
<evidence type="ECO:0000313" key="7">
    <source>
        <dbReference type="Proteomes" id="UP000194012"/>
    </source>
</evidence>
<dbReference type="PANTHER" id="PTHR24567:SF74">
    <property type="entry name" value="HTH-TYPE TRANSCRIPTIONAL REGULATOR ARCR"/>
    <property type="match status" value="1"/>
</dbReference>
<dbReference type="InterPro" id="IPR014710">
    <property type="entry name" value="RmlC-like_jellyroll"/>
</dbReference>
<dbReference type="PROSITE" id="PS51063">
    <property type="entry name" value="HTH_CRP_2"/>
    <property type="match status" value="1"/>
</dbReference>
<dbReference type="PROSITE" id="PS50042">
    <property type="entry name" value="CNMP_BINDING_3"/>
    <property type="match status" value="1"/>
</dbReference>
<evidence type="ECO:0000256" key="3">
    <source>
        <dbReference type="ARBA" id="ARBA00023163"/>
    </source>
</evidence>
<dbReference type="EMBL" id="FWFJ01000011">
    <property type="protein sequence ID" value="SLN37814.1"/>
    <property type="molecule type" value="Genomic_DNA"/>
</dbReference>
<gene>
    <name evidence="6" type="primary">fixK_1</name>
    <name evidence="6" type="ORF">ROG8370_01555</name>
</gene>
<dbReference type="RefSeq" id="WP_085826496.1">
    <property type="nucleotide sequence ID" value="NZ_FWFJ01000011.1"/>
</dbReference>
<dbReference type="Pfam" id="PF13545">
    <property type="entry name" value="HTH_Crp_2"/>
    <property type="match status" value="1"/>
</dbReference>
<dbReference type="InterPro" id="IPR000595">
    <property type="entry name" value="cNMP-bd_dom"/>
</dbReference>
<dbReference type="GO" id="GO:0005829">
    <property type="term" value="C:cytosol"/>
    <property type="evidence" value="ECO:0007669"/>
    <property type="project" value="TreeGrafter"/>
</dbReference>
<organism evidence="6 7">
    <name type="scientific">Roseovarius gaetbuli</name>
    <dbReference type="NCBI Taxonomy" id="1356575"/>
    <lineage>
        <taxon>Bacteria</taxon>
        <taxon>Pseudomonadati</taxon>
        <taxon>Pseudomonadota</taxon>
        <taxon>Alphaproteobacteria</taxon>
        <taxon>Rhodobacterales</taxon>
        <taxon>Roseobacteraceae</taxon>
        <taxon>Roseovarius</taxon>
    </lineage>
</organism>
<evidence type="ECO:0000313" key="6">
    <source>
        <dbReference type="EMBL" id="SLN37814.1"/>
    </source>
</evidence>
<dbReference type="AlphaFoldDB" id="A0A1X6Z1Q3"/>
<feature type="domain" description="Cyclic nucleotide-binding" evidence="4">
    <location>
        <begin position="15"/>
        <end position="118"/>
    </location>
</feature>
<dbReference type="Gene3D" id="2.60.120.10">
    <property type="entry name" value="Jelly Rolls"/>
    <property type="match status" value="1"/>
</dbReference>
<dbReference type="Gene3D" id="1.10.10.10">
    <property type="entry name" value="Winged helix-like DNA-binding domain superfamily/Winged helix DNA-binding domain"/>
    <property type="match status" value="1"/>
</dbReference>
<dbReference type="SUPFAM" id="SSF46785">
    <property type="entry name" value="Winged helix' DNA-binding domain"/>
    <property type="match status" value="1"/>
</dbReference>
<dbReference type="GO" id="GO:0003700">
    <property type="term" value="F:DNA-binding transcription factor activity"/>
    <property type="evidence" value="ECO:0007669"/>
    <property type="project" value="TreeGrafter"/>
</dbReference>
<dbReference type="InterPro" id="IPR036390">
    <property type="entry name" value="WH_DNA-bd_sf"/>
</dbReference>
<sequence>MDKSESLAIARDSLLLRSLPVGVADSLLSDAVFRDVSRGETVFLQGDRAQVIHVVLDGWVKLYRVSPSGNEAVVNVFTRSHSFGEAVAFRQQPYPVSAEAVTDCTLLLISARSFISILEHEPELSLAVIASTFQHLHDLVNQVEQIKAQTGAQRVADFLIGLCKCHDGSCEVTLPYDKALIAGRLGMKPESLSRAFSKLKAVGVRVSRHQATIDDIETLRDYSEKDPADSWSKPL</sequence>
<keyword evidence="1" id="KW-0805">Transcription regulation</keyword>
<evidence type="ECO:0000256" key="2">
    <source>
        <dbReference type="ARBA" id="ARBA00023125"/>
    </source>
</evidence>
<evidence type="ECO:0000259" key="4">
    <source>
        <dbReference type="PROSITE" id="PS50042"/>
    </source>
</evidence>
<dbReference type="CDD" id="cd00038">
    <property type="entry name" value="CAP_ED"/>
    <property type="match status" value="1"/>
</dbReference>
<name>A0A1X6Z1Q3_9RHOB</name>
<accession>A0A1X6Z1Q3</accession>
<dbReference type="InterPro" id="IPR012318">
    <property type="entry name" value="HTH_CRP"/>
</dbReference>
<keyword evidence="3" id="KW-0804">Transcription</keyword>